<protein>
    <recommendedName>
        <fullName evidence="2">G-patch domain-containing protein</fullName>
    </recommendedName>
</protein>
<dbReference type="Pfam" id="PF01585">
    <property type="entry name" value="G-patch"/>
    <property type="match status" value="1"/>
</dbReference>
<gene>
    <name evidence="3" type="ORF">Taro_018617</name>
</gene>
<proteinExistence type="predicted"/>
<keyword evidence="4" id="KW-1185">Reference proteome</keyword>
<dbReference type="Proteomes" id="UP000652761">
    <property type="component" value="Unassembled WGS sequence"/>
</dbReference>
<name>A0A843UWR4_COLES</name>
<dbReference type="PANTHER" id="PTHR33240">
    <property type="entry name" value="OS08G0508500 PROTEIN"/>
    <property type="match status" value="1"/>
</dbReference>
<dbReference type="PANTHER" id="PTHR33240:SF15">
    <property type="entry name" value="GAG-PRO-LIKE PROTEIN"/>
    <property type="match status" value="1"/>
</dbReference>
<dbReference type="GO" id="GO:0003676">
    <property type="term" value="F:nucleic acid binding"/>
    <property type="evidence" value="ECO:0007669"/>
    <property type="project" value="InterPro"/>
</dbReference>
<dbReference type="EMBL" id="NMUH01000871">
    <property type="protein sequence ID" value="MQL86090.1"/>
    <property type="molecule type" value="Genomic_DNA"/>
</dbReference>
<dbReference type="PROSITE" id="PS50174">
    <property type="entry name" value="G_PATCH"/>
    <property type="match status" value="1"/>
</dbReference>
<dbReference type="Gene3D" id="2.40.70.10">
    <property type="entry name" value="Acid Proteases"/>
    <property type="match status" value="1"/>
</dbReference>
<evidence type="ECO:0000313" key="3">
    <source>
        <dbReference type="EMBL" id="MQL86090.1"/>
    </source>
</evidence>
<sequence>MVNDDLPPSGVTNGILSLTHGPSISFSDKDLAAPECRSLPLYLTINLNGVSVDSTLIDTEASINVCPMKTLKQLGLGENNLEKICFTIVAYDNSKRVSKGKIALQLEIGPVTVSSEFLVLDVDPAYKAILGCPWLEQTVGAPSTAHQCFKFPFNGRVIKINTIPTLETLNSITSEQMPHLFISDKGKNPVMSIFDFPLPYDLNQPSFSREELEHVPCPQGKGWEVMAKIGYIHGRGLGRSMQGPIHSVQTRGLLDTAGLGFHPDPIHPDPFIPYQPLTWTLKEHFFQRPLQPGTREPMVDELSDSESEGEREEITEVEEVCDDFGLLSLFGLDLPSSSPLSPPCPSQFLATEMCAALHSPPPSTSSSRLSSPILPPSLTLPIESSLESSLESGLSSEESSSSQPYVCKEKGRQVPAHFVMALAEKCVKLSQVPEFHEEPALVEADFEEGQFDLIRPSIVENIKKVRGNLQYQGFHTRSFLFVVSVVK</sequence>
<accession>A0A843UWR4</accession>
<dbReference type="InterPro" id="IPR000467">
    <property type="entry name" value="G_patch_dom"/>
</dbReference>
<evidence type="ECO:0000259" key="2">
    <source>
        <dbReference type="PROSITE" id="PS50174"/>
    </source>
</evidence>
<dbReference type="SMART" id="SM00443">
    <property type="entry name" value="G_patch"/>
    <property type="match status" value="1"/>
</dbReference>
<dbReference type="OrthoDB" id="786951at2759"/>
<feature type="compositionally biased region" description="Acidic residues" evidence="1">
    <location>
        <begin position="299"/>
        <end position="313"/>
    </location>
</feature>
<dbReference type="AlphaFoldDB" id="A0A843UWR4"/>
<dbReference type="SUPFAM" id="SSF50630">
    <property type="entry name" value="Acid proteases"/>
    <property type="match status" value="1"/>
</dbReference>
<dbReference type="InterPro" id="IPR021109">
    <property type="entry name" value="Peptidase_aspartic_dom_sf"/>
</dbReference>
<evidence type="ECO:0000313" key="4">
    <source>
        <dbReference type="Proteomes" id="UP000652761"/>
    </source>
</evidence>
<evidence type="ECO:0000256" key="1">
    <source>
        <dbReference type="SAM" id="MobiDB-lite"/>
    </source>
</evidence>
<dbReference type="CDD" id="cd00303">
    <property type="entry name" value="retropepsin_like"/>
    <property type="match status" value="1"/>
</dbReference>
<organism evidence="3 4">
    <name type="scientific">Colocasia esculenta</name>
    <name type="common">Wild taro</name>
    <name type="synonym">Arum esculentum</name>
    <dbReference type="NCBI Taxonomy" id="4460"/>
    <lineage>
        <taxon>Eukaryota</taxon>
        <taxon>Viridiplantae</taxon>
        <taxon>Streptophyta</taxon>
        <taxon>Embryophyta</taxon>
        <taxon>Tracheophyta</taxon>
        <taxon>Spermatophyta</taxon>
        <taxon>Magnoliopsida</taxon>
        <taxon>Liliopsida</taxon>
        <taxon>Araceae</taxon>
        <taxon>Aroideae</taxon>
        <taxon>Colocasieae</taxon>
        <taxon>Colocasia</taxon>
    </lineage>
</organism>
<feature type="domain" description="G-patch" evidence="2">
    <location>
        <begin position="218"/>
        <end position="264"/>
    </location>
</feature>
<reference evidence="3" key="1">
    <citation type="submission" date="2017-07" db="EMBL/GenBank/DDBJ databases">
        <title>Taro Niue Genome Assembly and Annotation.</title>
        <authorList>
            <person name="Atibalentja N."/>
            <person name="Keating K."/>
            <person name="Fields C.J."/>
        </authorList>
    </citation>
    <scope>NUCLEOTIDE SEQUENCE</scope>
    <source>
        <strain evidence="3">Niue_2</strain>
        <tissue evidence="3">Leaf</tissue>
    </source>
</reference>
<comment type="caution">
    <text evidence="3">The sequence shown here is derived from an EMBL/GenBank/DDBJ whole genome shotgun (WGS) entry which is preliminary data.</text>
</comment>
<feature type="region of interest" description="Disordered" evidence="1">
    <location>
        <begin position="290"/>
        <end position="313"/>
    </location>
</feature>